<keyword evidence="1" id="KW-0175">Coiled coil</keyword>
<evidence type="ECO:0008006" key="4">
    <source>
        <dbReference type="Google" id="ProtNLM"/>
    </source>
</evidence>
<feature type="coiled-coil region" evidence="1">
    <location>
        <begin position="171"/>
        <end position="198"/>
    </location>
</feature>
<reference evidence="2" key="1">
    <citation type="submission" date="2021-02" db="EMBL/GenBank/DDBJ databases">
        <authorList>
            <person name="Nowell W R."/>
        </authorList>
    </citation>
    <scope>NUCLEOTIDE SEQUENCE</scope>
    <source>
        <strain evidence="2">Ploen Becks lab</strain>
    </source>
</reference>
<comment type="caution">
    <text evidence="2">The sequence shown here is derived from an EMBL/GenBank/DDBJ whole genome shotgun (WGS) entry which is preliminary data.</text>
</comment>
<evidence type="ECO:0000256" key="1">
    <source>
        <dbReference type="SAM" id="Coils"/>
    </source>
</evidence>
<evidence type="ECO:0000313" key="3">
    <source>
        <dbReference type="Proteomes" id="UP000663879"/>
    </source>
</evidence>
<name>A0A813YR36_9BILA</name>
<dbReference type="AlphaFoldDB" id="A0A813YR36"/>
<dbReference type="OrthoDB" id="10206196at2759"/>
<dbReference type="Proteomes" id="UP000663879">
    <property type="component" value="Unassembled WGS sequence"/>
</dbReference>
<organism evidence="2 3">
    <name type="scientific">Brachionus calyciflorus</name>
    <dbReference type="NCBI Taxonomy" id="104777"/>
    <lineage>
        <taxon>Eukaryota</taxon>
        <taxon>Metazoa</taxon>
        <taxon>Spiralia</taxon>
        <taxon>Gnathifera</taxon>
        <taxon>Rotifera</taxon>
        <taxon>Eurotatoria</taxon>
        <taxon>Monogononta</taxon>
        <taxon>Pseudotrocha</taxon>
        <taxon>Ploima</taxon>
        <taxon>Brachionidae</taxon>
        <taxon>Brachionus</taxon>
    </lineage>
</organism>
<protein>
    <recommendedName>
        <fullName evidence="4">BEN domain-containing protein</fullName>
    </recommendedName>
</protein>
<keyword evidence="3" id="KW-1185">Reference proteome</keyword>
<sequence>MSKSTPLKRKFISNRKNLLDSESDDDIPIKSEYGIISEKQISLDDFDTKIGKVKHYSKAYNVKILKKGTYEFIEKIAEKYSFNLSLNTCDESETDRQILKIRNPNKDSLRSPPVVTTRNLMDHNLFDDENTPAFEVNQATNNAFHEGRIQNLINAVARQPSSNHNDSSFFHTNLQSIFNNYQESLKNLEKRIEDLSRIQEPKSFIYNGVDLIKDINGYPAHQWAANCLKVLFTQDEAKDHVLVPTSKSNRPACCSIKVNLLKDALKYKYNFAPEKTDKVWKMVITAFNSRGRGFKSVLKNATNNLLHRIRGTSE</sequence>
<gene>
    <name evidence="2" type="ORF">OXX778_LOCUS10782</name>
</gene>
<evidence type="ECO:0000313" key="2">
    <source>
        <dbReference type="EMBL" id="CAF0888482.1"/>
    </source>
</evidence>
<proteinExistence type="predicted"/>
<dbReference type="EMBL" id="CAJNOC010001752">
    <property type="protein sequence ID" value="CAF0888482.1"/>
    <property type="molecule type" value="Genomic_DNA"/>
</dbReference>
<accession>A0A813YR36</accession>